<protein>
    <submittedName>
        <fullName evidence="1">Uncharacterized protein</fullName>
    </submittedName>
</protein>
<evidence type="ECO:0000313" key="1">
    <source>
        <dbReference type="EMBL" id="KIH52823.1"/>
    </source>
</evidence>
<evidence type="ECO:0000313" key="2">
    <source>
        <dbReference type="Proteomes" id="UP000054047"/>
    </source>
</evidence>
<reference evidence="1 2" key="1">
    <citation type="submission" date="2013-12" db="EMBL/GenBank/DDBJ databases">
        <title>Draft genome of the parsitic nematode Ancylostoma duodenale.</title>
        <authorList>
            <person name="Mitreva M."/>
        </authorList>
    </citation>
    <scope>NUCLEOTIDE SEQUENCE [LARGE SCALE GENOMIC DNA]</scope>
    <source>
        <strain evidence="1 2">Zhejiang</strain>
    </source>
</reference>
<proteinExistence type="predicted"/>
<feature type="non-terminal residue" evidence="1">
    <location>
        <position position="64"/>
    </location>
</feature>
<dbReference type="AlphaFoldDB" id="A0A0C2C960"/>
<dbReference type="EMBL" id="KN742716">
    <property type="protein sequence ID" value="KIH52823.1"/>
    <property type="molecule type" value="Genomic_DNA"/>
</dbReference>
<dbReference type="Proteomes" id="UP000054047">
    <property type="component" value="Unassembled WGS sequence"/>
</dbReference>
<name>A0A0C2C960_9BILA</name>
<sequence length="64" mass="7122">MASKKHMVKTGVRAVSTTAPAFIHGDNVDLSDPKQMALHKLYRPERVTPAKRGVDLLKTPRLNK</sequence>
<keyword evidence="2" id="KW-1185">Reference proteome</keyword>
<organism evidence="1 2">
    <name type="scientific">Ancylostoma duodenale</name>
    <dbReference type="NCBI Taxonomy" id="51022"/>
    <lineage>
        <taxon>Eukaryota</taxon>
        <taxon>Metazoa</taxon>
        <taxon>Ecdysozoa</taxon>
        <taxon>Nematoda</taxon>
        <taxon>Chromadorea</taxon>
        <taxon>Rhabditida</taxon>
        <taxon>Rhabditina</taxon>
        <taxon>Rhabditomorpha</taxon>
        <taxon>Strongyloidea</taxon>
        <taxon>Ancylostomatidae</taxon>
        <taxon>Ancylostomatinae</taxon>
        <taxon>Ancylostoma</taxon>
    </lineage>
</organism>
<dbReference type="Gene3D" id="6.20.310.10">
    <property type="match status" value="1"/>
</dbReference>
<dbReference type="OrthoDB" id="5863317at2759"/>
<gene>
    <name evidence="1" type="ORF">ANCDUO_17067</name>
</gene>
<accession>A0A0C2C960</accession>